<proteinExistence type="predicted"/>
<protein>
    <submittedName>
        <fullName evidence="1">Uncharacterized protein</fullName>
    </submittedName>
</protein>
<dbReference type="EMBL" id="PUHY01000010">
    <property type="protein sequence ID" value="PQO34136.1"/>
    <property type="molecule type" value="Genomic_DNA"/>
</dbReference>
<evidence type="ECO:0000313" key="1">
    <source>
        <dbReference type="EMBL" id="PQO34136.1"/>
    </source>
</evidence>
<reference evidence="1 2" key="1">
    <citation type="submission" date="2018-02" db="EMBL/GenBank/DDBJ databases">
        <title>Comparative genomes isolates from brazilian mangrove.</title>
        <authorList>
            <person name="Araujo J.E."/>
            <person name="Taketani R.G."/>
            <person name="Silva M.C.P."/>
            <person name="Loureco M.V."/>
            <person name="Andreote F.D."/>
        </authorList>
    </citation>
    <scope>NUCLEOTIDE SEQUENCE [LARGE SCALE GENOMIC DNA]</scope>
    <source>
        <strain evidence="1 2">Hex-1 MGV</strain>
    </source>
</reference>
<dbReference type="AlphaFoldDB" id="A0A2S8FPN0"/>
<comment type="caution">
    <text evidence="1">The sequence shown here is derived from an EMBL/GenBank/DDBJ whole genome shotgun (WGS) entry which is preliminary data.</text>
</comment>
<evidence type="ECO:0000313" key="2">
    <source>
        <dbReference type="Proteomes" id="UP000238322"/>
    </source>
</evidence>
<gene>
    <name evidence="1" type="ORF">C5Y83_11380</name>
</gene>
<name>A0A2S8FPN0_9BACT</name>
<dbReference type="Proteomes" id="UP000238322">
    <property type="component" value="Unassembled WGS sequence"/>
</dbReference>
<organism evidence="1 2">
    <name type="scientific">Blastopirellula marina</name>
    <dbReference type="NCBI Taxonomy" id="124"/>
    <lineage>
        <taxon>Bacteria</taxon>
        <taxon>Pseudomonadati</taxon>
        <taxon>Planctomycetota</taxon>
        <taxon>Planctomycetia</taxon>
        <taxon>Pirellulales</taxon>
        <taxon>Pirellulaceae</taxon>
        <taxon>Blastopirellula</taxon>
    </lineage>
</organism>
<dbReference type="RefSeq" id="WP_105329851.1">
    <property type="nucleotide sequence ID" value="NZ_PUHY01000010.1"/>
</dbReference>
<sequence length="197" mass="22443">MSADSRDYKAAKRVILQTAAVYLPSYKKPDDMGNFAAAEKLLDKYNIGLSLWPAKGGRHSFNSLPLKRYEDPIPDTEEAYKRLRKDVNERIKNKVPRYPFVVPIIFCEFAARGAGITPHSTKLGAQAPACLIAMSNENIKDKMTILHEMGHSALYPVHHHDNRDEVKGNLMHEADGRHFLLRYQVEAFEHAFFARYA</sequence>
<accession>A0A2S8FPN0</accession>